<dbReference type="KEGG" id="thao:NI17_024160"/>
<keyword evidence="1" id="KW-0614">Plasmid</keyword>
<dbReference type="Proteomes" id="UP000265719">
    <property type="component" value="Plasmid pTH1"/>
</dbReference>
<organism evidence="1 2">
    <name type="scientific">Thermobifida halotolerans</name>
    <dbReference type="NCBI Taxonomy" id="483545"/>
    <lineage>
        <taxon>Bacteria</taxon>
        <taxon>Bacillati</taxon>
        <taxon>Actinomycetota</taxon>
        <taxon>Actinomycetes</taxon>
        <taxon>Streptosporangiales</taxon>
        <taxon>Nocardiopsidaceae</taxon>
        <taxon>Thermobifida</taxon>
    </lineage>
</organism>
<evidence type="ECO:0000313" key="2">
    <source>
        <dbReference type="Proteomes" id="UP000265719"/>
    </source>
</evidence>
<reference evidence="1" key="1">
    <citation type="submission" date="2020-10" db="EMBL/GenBank/DDBJ databases">
        <title>De novo genome project of the cellulose decomposer Thermobifida halotolerans type strain.</title>
        <authorList>
            <person name="Nagy I."/>
            <person name="Horvath B."/>
            <person name="Kukolya J."/>
            <person name="Nagy I."/>
            <person name="Orsini M."/>
        </authorList>
    </citation>
    <scope>NUCLEOTIDE SEQUENCE</scope>
    <source>
        <strain evidence="1">DSM 44931</strain>
        <plasmid evidence="1">pTH1</plasmid>
    </source>
</reference>
<keyword evidence="1" id="KW-0067">ATP-binding</keyword>
<protein>
    <submittedName>
        <fullName evidence="1">ATP-binding protein</fullName>
    </submittedName>
</protein>
<gene>
    <name evidence="1" type="ORF">NI17_024160</name>
</gene>
<keyword evidence="1" id="KW-0547">Nucleotide-binding</keyword>
<dbReference type="InterPro" id="IPR027417">
    <property type="entry name" value="P-loop_NTPase"/>
</dbReference>
<dbReference type="SUPFAM" id="SSF52540">
    <property type="entry name" value="P-loop containing nucleoside triphosphate hydrolases"/>
    <property type="match status" value="1"/>
</dbReference>
<evidence type="ECO:0000313" key="1">
    <source>
        <dbReference type="EMBL" id="UOE22302.1"/>
    </source>
</evidence>
<dbReference type="Gene3D" id="3.40.50.300">
    <property type="entry name" value="P-loop containing nucleotide triphosphate hydrolases"/>
    <property type="match status" value="2"/>
</dbReference>
<dbReference type="AlphaFoldDB" id="A0AA97M1K6"/>
<geneLocation type="plasmid" evidence="1 2">
    <name>pTH1</name>
</geneLocation>
<sequence>MPASPTPAAPRPQAAPRLHTDVIASRRGWPQPAAGRAGHVETGHVYLGTTVQVAGLYPWLQASGLPAEGVPIGPNLFTRQMCAIDPAGWVGRLTTNPGVWIQGQPGVGKSAIAKRLCMGYASYGYQILCPGDVKGEYTSLVEHLGGQVVRVGRGLDRINPLDSGPLGRRMHALPAAERDRLRAEVNGRRAEFLHGLLAGPHGLGRRPTAPEASALSEALRMSTDRSSTDPTIPDLVTLLRTPPREVYDRLMVADHAQYVELVREVITALGNLCDGPLSGLFDGPTTTPLDLDAPAISVDLRSLLTAGDQVVASGLLATWAYSYAAVDTARAFGAARRPLVLPLDEMWRALRAGPGMVGALDGISRLNRNNGEIPMMITHSLRDLEALPTEEDRAKATGLMERCDTLLLAAMPMSELERVSAQRQLTVEERHLIASWASPSSTGADASHSIHPGRGKYLIRIGAGERIGEAVQLQLTPTELRLYDTDAAMRRWMREEG</sequence>
<keyword evidence="2" id="KW-1185">Reference proteome</keyword>
<dbReference type="EMBL" id="CP063197">
    <property type="protein sequence ID" value="UOE22302.1"/>
    <property type="molecule type" value="Genomic_DNA"/>
</dbReference>
<accession>A0AA97M1K6</accession>
<proteinExistence type="predicted"/>
<name>A0AA97M1K6_9ACTN</name>
<dbReference type="GO" id="GO:0005524">
    <property type="term" value="F:ATP binding"/>
    <property type="evidence" value="ECO:0007669"/>
    <property type="project" value="UniProtKB-KW"/>
</dbReference>